<comment type="caution">
    <text evidence="2">The sequence shown here is derived from an EMBL/GenBank/DDBJ whole genome shotgun (WGS) entry which is preliminary data.</text>
</comment>
<dbReference type="PaxDb" id="67767-A0A0J7JU48"/>
<evidence type="ECO:0000313" key="3">
    <source>
        <dbReference type="Proteomes" id="UP000036403"/>
    </source>
</evidence>
<dbReference type="EMBL" id="LBMM01034381">
    <property type="protein sequence ID" value="KMQ81544.1"/>
    <property type="molecule type" value="Genomic_DNA"/>
</dbReference>
<proteinExistence type="predicted"/>
<sequence length="94" mass="10044">MSGAAGGEGMPGGRIASKKYGPHFLAHLIRRLTDTRSQPRQQFARWRLQPDQGGFQHATSQTAPTRMGSGDLPAIAGAEQYGQAIGGKNRQNLA</sequence>
<organism evidence="2 3">
    <name type="scientific">Lasius niger</name>
    <name type="common">Black garden ant</name>
    <dbReference type="NCBI Taxonomy" id="67767"/>
    <lineage>
        <taxon>Eukaryota</taxon>
        <taxon>Metazoa</taxon>
        <taxon>Ecdysozoa</taxon>
        <taxon>Arthropoda</taxon>
        <taxon>Hexapoda</taxon>
        <taxon>Insecta</taxon>
        <taxon>Pterygota</taxon>
        <taxon>Neoptera</taxon>
        <taxon>Endopterygota</taxon>
        <taxon>Hymenoptera</taxon>
        <taxon>Apocrita</taxon>
        <taxon>Aculeata</taxon>
        <taxon>Formicoidea</taxon>
        <taxon>Formicidae</taxon>
        <taxon>Formicinae</taxon>
        <taxon>Lasius</taxon>
        <taxon>Lasius</taxon>
    </lineage>
</organism>
<feature type="region of interest" description="Disordered" evidence="1">
    <location>
        <begin position="47"/>
        <end position="73"/>
    </location>
</feature>
<keyword evidence="3" id="KW-1185">Reference proteome</keyword>
<accession>A0A0J7JU48</accession>
<dbReference type="Proteomes" id="UP000036403">
    <property type="component" value="Unassembled WGS sequence"/>
</dbReference>
<evidence type="ECO:0000313" key="2">
    <source>
        <dbReference type="EMBL" id="KMQ81544.1"/>
    </source>
</evidence>
<name>A0A0J7JU48_LASNI</name>
<gene>
    <name evidence="2" type="ORF">RF55_26013</name>
</gene>
<reference evidence="2 3" key="1">
    <citation type="submission" date="2015-04" db="EMBL/GenBank/DDBJ databases">
        <title>Lasius niger genome sequencing.</title>
        <authorList>
            <person name="Konorov E.A."/>
            <person name="Nikitin M.A."/>
            <person name="Kirill M.V."/>
            <person name="Chang P."/>
        </authorList>
    </citation>
    <scope>NUCLEOTIDE SEQUENCE [LARGE SCALE GENOMIC DNA]</scope>
    <source>
        <tissue evidence="2">Whole</tissue>
    </source>
</reference>
<dbReference type="AlphaFoldDB" id="A0A0J7JU48"/>
<evidence type="ECO:0000256" key="1">
    <source>
        <dbReference type="SAM" id="MobiDB-lite"/>
    </source>
</evidence>
<protein>
    <submittedName>
        <fullName evidence="2">Uncharacterized protein</fullName>
    </submittedName>
</protein>